<protein>
    <recommendedName>
        <fullName evidence="8">Iron-sulfur cluster carrier protein</fullName>
    </recommendedName>
</protein>
<dbReference type="SUPFAM" id="SSF117916">
    <property type="entry name" value="Fe-S cluster assembly (FSCA) domain-like"/>
    <property type="match status" value="1"/>
</dbReference>
<dbReference type="PANTHER" id="PTHR42961">
    <property type="entry name" value="IRON-SULFUR PROTEIN NUBPL"/>
    <property type="match status" value="1"/>
</dbReference>
<keyword evidence="4 8" id="KW-0547">Nucleotide-binding</keyword>
<evidence type="ECO:0000256" key="2">
    <source>
        <dbReference type="ARBA" id="ARBA00008205"/>
    </source>
</evidence>
<dbReference type="Pfam" id="PF10609">
    <property type="entry name" value="ParA"/>
    <property type="match status" value="1"/>
</dbReference>
<keyword evidence="8" id="KW-0378">Hydrolase</keyword>
<dbReference type="HAMAP" id="MF_02040">
    <property type="entry name" value="Mrp_NBP35"/>
    <property type="match status" value="1"/>
</dbReference>
<dbReference type="Proteomes" id="UP000318288">
    <property type="component" value="Unassembled WGS sequence"/>
</dbReference>
<comment type="subunit">
    <text evidence="8">Homodimer.</text>
</comment>
<dbReference type="EMBL" id="SJPW01000002">
    <property type="protein sequence ID" value="TWU58465.1"/>
    <property type="molecule type" value="Genomic_DNA"/>
</dbReference>
<dbReference type="GO" id="GO:0046872">
    <property type="term" value="F:metal ion binding"/>
    <property type="evidence" value="ECO:0007669"/>
    <property type="project" value="UniProtKB-KW"/>
</dbReference>
<dbReference type="GO" id="GO:0005524">
    <property type="term" value="F:ATP binding"/>
    <property type="evidence" value="ECO:0007669"/>
    <property type="project" value="UniProtKB-UniRule"/>
</dbReference>
<dbReference type="Gene3D" id="3.30.300.130">
    <property type="entry name" value="Fe-S cluster assembly (FSCA)"/>
    <property type="match status" value="1"/>
</dbReference>
<proteinExistence type="inferred from homology"/>
<comment type="similarity">
    <text evidence="1">In the N-terminal section; belongs to the MIP18 family.</text>
</comment>
<keyword evidence="7 8" id="KW-0411">Iron-sulfur</keyword>
<comment type="similarity">
    <text evidence="2">In the C-terminal section; belongs to the Mrp/NBP35 ATP-binding proteins family.</text>
</comment>
<dbReference type="InterPro" id="IPR027417">
    <property type="entry name" value="P-loop_NTPase"/>
</dbReference>
<dbReference type="Gene3D" id="3.40.50.300">
    <property type="entry name" value="P-loop containing nucleotide triphosphate hydrolases"/>
    <property type="match status" value="1"/>
</dbReference>
<comment type="function">
    <text evidence="8">Binds and transfers iron-sulfur (Fe-S) clusters to target apoproteins. Can hydrolyze ATP.</text>
</comment>
<keyword evidence="6 8" id="KW-0408">Iron</keyword>
<evidence type="ECO:0000256" key="1">
    <source>
        <dbReference type="ARBA" id="ARBA00007352"/>
    </source>
</evidence>
<accession>A0A5C6FAL5</accession>
<evidence type="ECO:0000256" key="5">
    <source>
        <dbReference type="ARBA" id="ARBA00022840"/>
    </source>
</evidence>
<dbReference type="GO" id="GO:0016226">
    <property type="term" value="P:iron-sulfur cluster assembly"/>
    <property type="evidence" value="ECO:0007669"/>
    <property type="project" value="InterPro"/>
</dbReference>
<dbReference type="GO" id="GO:0051539">
    <property type="term" value="F:4 iron, 4 sulfur cluster binding"/>
    <property type="evidence" value="ECO:0007669"/>
    <property type="project" value="TreeGrafter"/>
</dbReference>
<evidence type="ECO:0000256" key="3">
    <source>
        <dbReference type="ARBA" id="ARBA00022723"/>
    </source>
</evidence>
<keyword evidence="11" id="KW-1185">Reference proteome</keyword>
<comment type="similarity">
    <text evidence="8">Belongs to the Mrp/NBP35 ATP-binding proteins family.</text>
</comment>
<evidence type="ECO:0000313" key="11">
    <source>
        <dbReference type="Proteomes" id="UP000318288"/>
    </source>
</evidence>
<name>A0A5C6FAL5_9BACT</name>
<dbReference type="OrthoDB" id="9809679at2"/>
<dbReference type="InterPro" id="IPR033756">
    <property type="entry name" value="YlxH/NBP35"/>
</dbReference>
<evidence type="ECO:0000256" key="4">
    <source>
        <dbReference type="ARBA" id="ARBA00022741"/>
    </source>
</evidence>
<sequence>MSSLSVEAVRTAIEAYPDPESGRPIGSMDQIRDVVVSGASSTTITIGLTSHSMPIADEVADALRSRIVAAIPGTDVDVQTVHHDRAPARLGQIGLRCKSVIAVGSGKGGVGKSTVAASLALTLRRMGSKVGLMDADVYGPSIPHLLGLSGRPAITEAKRIEPIRCGDMPVMSMGFLIEPDQAVIWRGPMLHGSINQFLGETDWGDLDYLIIDMPPGTGDIALTLSQALPLAGSVVVCTPQEVALLDAVKAISMFRKVNIPILGMVENMSGFLCPDCGKTYDIFGRGGARDKAEELGVAYLGGLPIDIELRKAGDEGRLAEVIDTDERARAPFDAVAKAVVRNLAAKAAAAPPKASLPTL</sequence>
<keyword evidence="5 8" id="KW-0067">ATP-binding</keyword>
<evidence type="ECO:0000256" key="8">
    <source>
        <dbReference type="HAMAP-Rule" id="MF_02040"/>
    </source>
</evidence>
<evidence type="ECO:0000256" key="6">
    <source>
        <dbReference type="ARBA" id="ARBA00023004"/>
    </source>
</evidence>
<organism evidence="10 11">
    <name type="scientific">Rubripirellula tenax</name>
    <dbReference type="NCBI Taxonomy" id="2528015"/>
    <lineage>
        <taxon>Bacteria</taxon>
        <taxon>Pseudomonadati</taxon>
        <taxon>Planctomycetota</taxon>
        <taxon>Planctomycetia</taxon>
        <taxon>Pirellulales</taxon>
        <taxon>Pirellulaceae</taxon>
        <taxon>Rubripirellula</taxon>
    </lineage>
</organism>
<keyword evidence="3 8" id="KW-0479">Metal-binding</keyword>
<gene>
    <name evidence="10" type="ORF">Poly51_12430</name>
</gene>
<dbReference type="GO" id="GO:0140663">
    <property type="term" value="F:ATP-dependent FeS chaperone activity"/>
    <property type="evidence" value="ECO:0007669"/>
    <property type="project" value="InterPro"/>
</dbReference>
<dbReference type="InterPro" id="IPR000808">
    <property type="entry name" value="Mrp-like_CS"/>
</dbReference>
<dbReference type="Pfam" id="PF01883">
    <property type="entry name" value="FeS_assembly_P"/>
    <property type="match status" value="1"/>
</dbReference>
<dbReference type="InterPro" id="IPR034904">
    <property type="entry name" value="FSCA_dom_sf"/>
</dbReference>
<dbReference type="PROSITE" id="PS01215">
    <property type="entry name" value="MRP"/>
    <property type="match status" value="1"/>
</dbReference>
<dbReference type="InterPro" id="IPR002744">
    <property type="entry name" value="MIP18-like"/>
</dbReference>
<evidence type="ECO:0000256" key="7">
    <source>
        <dbReference type="ARBA" id="ARBA00023014"/>
    </source>
</evidence>
<feature type="domain" description="MIP18 family-like" evidence="9">
    <location>
        <begin position="7"/>
        <end position="78"/>
    </location>
</feature>
<dbReference type="AlphaFoldDB" id="A0A5C6FAL5"/>
<evidence type="ECO:0000259" key="9">
    <source>
        <dbReference type="Pfam" id="PF01883"/>
    </source>
</evidence>
<dbReference type="GO" id="GO:0016887">
    <property type="term" value="F:ATP hydrolysis activity"/>
    <property type="evidence" value="ECO:0007669"/>
    <property type="project" value="UniProtKB-UniRule"/>
</dbReference>
<dbReference type="FunFam" id="3.40.50.300:FF:001119">
    <property type="entry name" value="Iron-sulfur cluster carrier protein"/>
    <property type="match status" value="1"/>
</dbReference>
<dbReference type="CDD" id="cd02037">
    <property type="entry name" value="Mrp_NBP35"/>
    <property type="match status" value="1"/>
</dbReference>
<dbReference type="SUPFAM" id="SSF52540">
    <property type="entry name" value="P-loop containing nucleoside triphosphate hydrolases"/>
    <property type="match status" value="1"/>
</dbReference>
<evidence type="ECO:0000313" key="10">
    <source>
        <dbReference type="EMBL" id="TWU58465.1"/>
    </source>
</evidence>
<reference evidence="10 11" key="1">
    <citation type="submission" date="2019-02" db="EMBL/GenBank/DDBJ databases">
        <title>Deep-cultivation of Planctomycetes and their phenomic and genomic characterization uncovers novel biology.</title>
        <authorList>
            <person name="Wiegand S."/>
            <person name="Jogler M."/>
            <person name="Boedeker C."/>
            <person name="Pinto D."/>
            <person name="Vollmers J."/>
            <person name="Rivas-Marin E."/>
            <person name="Kohn T."/>
            <person name="Peeters S.H."/>
            <person name="Heuer A."/>
            <person name="Rast P."/>
            <person name="Oberbeckmann S."/>
            <person name="Bunk B."/>
            <person name="Jeske O."/>
            <person name="Meyerdierks A."/>
            <person name="Storesund J.E."/>
            <person name="Kallscheuer N."/>
            <person name="Luecker S."/>
            <person name="Lage O.M."/>
            <person name="Pohl T."/>
            <person name="Merkel B.J."/>
            <person name="Hornburger P."/>
            <person name="Mueller R.-W."/>
            <person name="Bruemmer F."/>
            <person name="Labrenz M."/>
            <person name="Spormann A.M."/>
            <person name="Op Den Camp H."/>
            <person name="Overmann J."/>
            <person name="Amann R."/>
            <person name="Jetten M.S.M."/>
            <person name="Mascher T."/>
            <person name="Medema M.H."/>
            <person name="Devos D.P."/>
            <person name="Kaster A.-K."/>
            <person name="Ovreas L."/>
            <person name="Rohde M."/>
            <person name="Galperin M.Y."/>
            <person name="Jogler C."/>
        </authorList>
    </citation>
    <scope>NUCLEOTIDE SEQUENCE [LARGE SCALE GENOMIC DNA]</scope>
    <source>
        <strain evidence="10 11">Poly51</strain>
    </source>
</reference>
<dbReference type="PANTHER" id="PTHR42961:SF2">
    <property type="entry name" value="IRON-SULFUR PROTEIN NUBPL"/>
    <property type="match status" value="1"/>
</dbReference>
<dbReference type="InterPro" id="IPR044304">
    <property type="entry name" value="NUBPL-like"/>
</dbReference>
<feature type="binding site" evidence="8">
    <location>
        <begin position="106"/>
        <end position="113"/>
    </location>
    <ligand>
        <name>ATP</name>
        <dbReference type="ChEBI" id="CHEBI:30616"/>
    </ligand>
</feature>
<comment type="caution">
    <text evidence="10">The sequence shown here is derived from an EMBL/GenBank/DDBJ whole genome shotgun (WGS) entry which is preliminary data.</text>
</comment>
<dbReference type="InterPro" id="IPR019591">
    <property type="entry name" value="Mrp/NBP35_ATP-bd"/>
</dbReference>